<gene>
    <name evidence="2" type="ORF">M2127_002113</name>
</gene>
<dbReference type="Proteomes" id="UP001161160">
    <property type="component" value="Unassembled WGS sequence"/>
</dbReference>
<comment type="caution">
    <text evidence="2">The sequence shown here is derived from an EMBL/GenBank/DDBJ whole genome shotgun (WGS) entry which is preliminary data.</text>
</comment>
<reference evidence="2" key="1">
    <citation type="submission" date="2023-04" db="EMBL/GenBank/DDBJ databases">
        <title>Genome Encyclopedia of Bacteria and Archaea VI: Functional Genomics of Type Strains.</title>
        <authorList>
            <person name="Whitman W."/>
        </authorList>
    </citation>
    <scope>NUCLEOTIDE SEQUENCE</scope>
    <source>
        <strain evidence="2">Enz.4-51</strain>
    </source>
</reference>
<sequence length="285" mass="32726">MTNSSSVAKSRRSGGPKTDKGKQSSSRNALKTGAYSKAVVLPGEDESEYHELEAQFIRDFAPRDIAEGAMVRELTVLIWKKIRLDQLEHRAVLQIYNKPLTTYDLGVLFLSRPEAEWVMGTLDLITQAYAKECALNKNIALELLVGIVTPKLLEGLKKRSPSLYEDLMQAAYDYEFEDYSHEALCEETIVDAGKHKNLMHYLLTRQVEVCEDIVWTFEHLEKIQIAIQKARDERLITLMQHDKTSRAREDLSRSFFRTLSDLRKHQHWRYQRDAIDVSPPADGAE</sequence>
<accession>A0AA43MBD9</accession>
<evidence type="ECO:0000313" key="2">
    <source>
        <dbReference type="EMBL" id="MDH6504784.1"/>
    </source>
</evidence>
<proteinExistence type="predicted"/>
<keyword evidence="3" id="KW-1185">Reference proteome</keyword>
<dbReference type="RefSeq" id="WP_280757027.1">
    <property type="nucleotide sequence ID" value="NZ_JARXXW010000027.1"/>
</dbReference>
<dbReference type="EMBL" id="JARXYA010000014">
    <property type="protein sequence ID" value="MDH6504784.1"/>
    <property type="molecule type" value="Genomic_DNA"/>
</dbReference>
<dbReference type="AlphaFoldDB" id="A0AA43MBD9"/>
<feature type="region of interest" description="Disordered" evidence="1">
    <location>
        <begin position="1"/>
        <end position="30"/>
    </location>
</feature>
<name>A0AA43MBD9_9BURK</name>
<evidence type="ECO:0000256" key="1">
    <source>
        <dbReference type="SAM" id="MobiDB-lite"/>
    </source>
</evidence>
<protein>
    <submittedName>
        <fullName evidence="2">Uncharacterized protein</fullName>
    </submittedName>
</protein>
<organism evidence="2 3">
    <name type="scientific">Polynucleobacter sphagniphilus</name>
    <dbReference type="NCBI Taxonomy" id="1743169"/>
    <lineage>
        <taxon>Bacteria</taxon>
        <taxon>Pseudomonadati</taxon>
        <taxon>Pseudomonadota</taxon>
        <taxon>Betaproteobacteria</taxon>
        <taxon>Burkholderiales</taxon>
        <taxon>Burkholderiaceae</taxon>
        <taxon>Polynucleobacter</taxon>
    </lineage>
</organism>
<evidence type="ECO:0000313" key="3">
    <source>
        <dbReference type="Proteomes" id="UP001161160"/>
    </source>
</evidence>